<dbReference type="Pfam" id="PF01322">
    <property type="entry name" value="Cytochrom_C_2"/>
    <property type="match status" value="1"/>
</dbReference>
<gene>
    <name evidence="2" type="ORF">FEF65_11110</name>
</gene>
<reference evidence="2 3" key="1">
    <citation type="journal article" date="2019" name="Appl. Environ. Microbiol.">
        <title>Environmental Evidence and Genomic Insight of Iron-oxidizing Bacteria Preference Towards More Corrosion Resistant Stainless Steel at Higher Salinities.</title>
        <authorList>
            <person name="Garrison C.E."/>
            <person name="Price K.A."/>
            <person name="Field E.K."/>
        </authorList>
    </citation>
    <scope>NUCLEOTIDE SEQUENCE [LARGE SCALE GENOMIC DNA]</scope>
    <source>
        <strain evidence="2 3">P3</strain>
    </source>
</reference>
<evidence type="ECO:0000313" key="3">
    <source>
        <dbReference type="Proteomes" id="UP000306585"/>
    </source>
</evidence>
<comment type="caution">
    <text evidence="2">The sequence shown here is derived from an EMBL/GenBank/DDBJ whole genome shotgun (WGS) entry which is preliminary data.</text>
</comment>
<dbReference type="SUPFAM" id="SSF47175">
    <property type="entry name" value="Cytochromes"/>
    <property type="match status" value="1"/>
</dbReference>
<dbReference type="Proteomes" id="UP000306585">
    <property type="component" value="Unassembled WGS sequence"/>
</dbReference>
<dbReference type="RefSeq" id="WP_138239893.1">
    <property type="nucleotide sequence ID" value="NZ_VBRY01000011.1"/>
</dbReference>
<dbReference type="GO" id="GO:0020037">
    <property type="term" value="F:heme binding"/>
    <property type="evidence" value="ECO:0007669"/>
    <property type="project" value="InterPro"/>
</dbReference>
<dbReference type="Gene3D" id="1.20.120.10">
    <property type="entry name" value="Cytochrome c/b562"/>
    <property type="match status" value="1"/>
</dbReference>
<dbReference type="GO" id="GO:0005506">
    <property type="term" value="F:iron ion binding"/>
    <property type="evidence" value="ECO:0007669"/>
    <property type="project" value="InterPro"/>
</dbReference>
<dbReference type="InterPro" id="IPR010980">
    <property type="entry name" value="Cyt_c/b562"/>
</dbReference>
<proteinExistence type="predicted"/>
<sequence>MKTSIWISVAAACVLALPVHAAESMGPGMMHGMGMGMGMQGKMQADNRISLGLKGPQKQHQLANMRAHLEAVSDIVDALSRGEFDQASDTASRKLGMTPQMKMMCNSFKQDDFRTLAFSFHESGDELAKVLKTHDMSASLQALRTTMQFCTTCHSTYRQ</sequence>
<dbReference type="GO" id="GO:0022900">
    <property type="term" value="P:electron transport chain"/>
    <property type="evidence" value="ECO:0007669"/>
    <property type="project" value="InterPro"/>
</dbReference>
<accession>A0A5R9GH06</accession>
<evidence type="ECO:0000313" key="2">
    <source>
        <dbReference type="EMBL" id="TLS66136.1"/>
    </source>
</evidence>
<protein>
    <submittedName>
        <fullName evidence="2">Cytochrome c</fullName>
    </submittedName>
</protein>
<feature type="signal peptide" evidence="1">
    <location>
        <begin position="1"/>
        <end position="21"/>
    </location>
</feature>
<dbReference type="PROSITE" id="PS51009">
    <property type="entry name" value="CYTCII"/>
    <property type="match status" value="1"/>
</dbReference>
<dbReference type="AlphaFoldDB" id="A0A5R9GH06"/>
<dbReference type="EMBL" id="VBRY01000011">
    <property type="protein sequence ID" value="TLS66136.1"/>
    <property type="molecule type" value="Genomic_DNA"/>
</dbReference>
<keyword evidence="1" id="KW-0732">Signal</keyword>
<evidence type="ECO:0000256" key="1">
    <source>
        <dbReference type="SAM" id="SignalP"/>
    </source>
</evidence>
<feature type="chain" id="PRO_5024334451" evidence="1">
    <location>
        <begin position="22"/>
        <end position="159"/>
    </location>
</feature>
<organism evidence="2 3">
    <name type="scientific">Mariprofundus erugo</name>
    <dbReference type="NCBI Taxonomy" id="2528639"/>
    <lineage>
        <taxon>Bacteria</taxon>
        <taxon>Pseudomonadati</taxon>
        <taxon>Pseudomonadota</taxon>
        <taxon>Candidatius Mariprofundia</taxon>
        <taxon>Mariprofundales</taxon>
        <taxon>Mariprofundaceae</taxon>
        <taxon>Mariprofundus</taxon>
    </lineage>
</organism>
<dbReference type="InterPro" id="IPR002321">
    <property type="entry name" value="Cyt_c_II"/>
</dbReference>
<dbReference type="GO" id="GO:0009055">
    <property type="term" value="F:electron transfer activity"/>
    <property type="evidence" value="ECO:0007669"/>
    <property type="project" value="InterPro"/>
</dbReference>
<keyword evidence="3" id="KW-1185">Reference proteome</keyword>
<name>A0A5R9GH06_9PROT</name>